<protein>
    <submittedName>
        <fullName evidence="2">Uncharacterized protein</fullName>
    </submittedName>
</protein>
<organism evidence="2 3">
    <name type="scientific">Pyronema omphalodes (strain CBS 100304)</name>
    <name type="common">Pyronema confluens</name>
    <dbReference type="NCBI Taxonomy" id="1076935"/>
    <lineage>
        <taxon>Eukaryota</taxon>
        <taxon>Fungi</taxon>
        <taxon>Dikarya</taxon>
        <taxon>Ascomycota</taxon>
        <taxon>Pezizomycotina</taxon>
        <taxon>Pezizomycetes</taxon>
        <taxon>Pezizales</taxon>
        <taxon>Pyronemataceae</taxon>
        <taxon>Pyronema</taxon>
    </lineage>
</organism>
<dbReference type="EMBL" id="HF935934">
    <property type="protein sequence ID" value="CCX32933.1"/>
    <property type="molecule type" value="Genomic_DNA"/>
</dbReference>
<dbReference type="AlphaFoldDB" id="U4LLW9"/>
<dbReference type="Proteomes" id="UP000018144">
    <property type="component" value="Unassembled WGS sequence"/>
</dbReference>
<gene>
    <name evidence="2" type="ORF">PCON_13788</name>
</gene>
<accession>U4LLW9</accession>
<reference evidence="2 3" key="1">
    <citation type="journal article" date="2013" name="PLoS Genet.">
        <title>The genome and development-dependent transcriptomes of Pyronema confluens: a window into fungal evolution.</title>
        <authorList>
            <person name="Traeger S."/>
            <person name="Altegoer F."/>
            <person name="Freitag M."/>
            <person name="Gabaldon T."/>
            <person name="Kempken F."/>
            <person name="Kumar A."/>
            <person name="Marcet-Houben M."/>
            <person name="Poggeler S."/>
            <person name="Stajich J.E."/>
            <person name="Nowrousian M."/>
        </authorList>
    </citation>
    <scope>NUCLEOTIDE SEQUENCE [LARGE SCALE GENOMIC DNA]</scope>
    <source>
        <strain evidence="3">CBS 100304</strain>
        <tissue evidence="2">Vegetative mycelium</tissue>
    </source>
</reference>
<feature type="compositionally biased region" description="Acidic residues" evidence="1">
    <location>
        <begin position="165"/>
        <end position="174"/>
    </location>
</feature>
<feature type="compositionally biased region" description="Acidic residues" evidence="1">
    <location>
        <begin position="128"/>
        <end position="139"/>
    </location>
</feature>
<feature type="compositionally biased region" description="Polar residues" evidence="1">
    <location>
        <begin position="142"/>
        <end position="157"/>
    </location>
</feature>
<sequence length="237" mass="27079">MKSQHKHIPHNNNNVSNNTLVNFEMAEEESSLPLRCLSNEEYIINNIDLDAEDYYAEEPQFDMDWAAGEEEHDSIRERRSPILCLESSETATLIDLNSYQDRDELDYHLFDELLGSLFYDTDSKDTDETSDDETSEEDYSSMRPSFTSISRRSQETFVGSGNGSDDNDDSDNDSDMMSFDMDYEDLVGDDGCRLGTLGFGVSSFNSGQPTERTQAVGPEVVERTYVEEWVQLQFYSE</sequence>
<proteinExistence type="predicted"/>
<name>U4LLW9_PYROM</name>
<evidence type="ECO:0000256" key="1">
    <source>
        <dbReference type="SAM" id="MobiDB-lite"/>
    </source>
</evidence>
<evidence type="ECO:0000313" key="2">
    <source>
        <dbReference type="EMBL" id="CCX32933.1"/>
    </source>
</evidence>
<evidence type="ECO:0000313" key="3">
    <source>
        <dbReference type="Proteomes" id="UP000018144"/>
    </source>
</evidence>
<feature type="region of interest" description="Disordered" evidence="1">
    <location>
        <begin position="120"/>
        <end position="178"/>
    </location>
</feature>
<keyword evidence="3" id="KW-1185">Reference proteome</keyword>